<organism evidence="1 2">
    <name type="scientific">Dibothriocephalus latus</name>
    <name type="common">Fish tapeworm</name>
    <name type="synonym">Diphyllobothrium latum</name>
    <dbReference type="NCBI Taxonomy" id="60516"/>
    <lineage>
        <taxon>Eukaryota</taxon>
        <taxon>Metazoa</taxon>
        <taxon>Spiralia</taxon>
        <taxon>Lophotrochozoa</taxon>
        <taxon>Platyhelminthes</taxon>
        <taxon>Cestoda</taxon>
        <taxon>Eucestoda</taxon>
        <taxon>Diphyllobothriidea</taxon>
        <taxon>Diphyllobothriidae</taxon>
        <taxon>Dibothriocephalus</taxon>
    </lineage>
</organism>
<protein>
    <submittedName>
        <fullName evidence="1">Uncharacterized protein</fullName>
    </submittedName>
</protein>
<evidence type="ECO:0000313" key="1">
    <source>
        <dbReference type="EMBL" id="VDN37789.1"/>
    </source>
</evidence>
<gene>
    <name evidence="1" type="ORF">DILT_LOCUS17426</name>
</gene>
<proteinExistence type="predicted"/>
<dbReference type="AlphaFoldDB" id="A0A3P7RA69"/>
<dbReference type="OrthoDB" id="6314017at2759"/>
<name>A0A3P7RA69_DIBLA</name>
<sequence length="120" mass="13409">MLDVRLAIKFELACSAAEIVFGATVACPTDSLSGYVQPKDLRVLSQKIYSCVNLRYVRVHRPLEPLYDDSYFTQHRIREKVVRVNKVKSAVPALLQTILSRSVKAKKVSFNCSDLPGAVP</sequence>
<reference evidence="1 2" key="1">
    <citation type="submission" date="2018-11" db="EMBL/GenBank/DDBJ databases">
        <authorList>
            <consortium name="Pathogen Informatics"/>
        </authorList>
    </citation>
    <scope>NUCLEOTIDE SEQUENCE [LARGE SCALE GENOMIC DNA]</scope>
</reference>
<dbReference type="Proteomes" id="UP000281553">
    <property type="component" value="Unassembled WGS sequence"/>
</dbReference>
<evidence type="ECO:0000313" key="2">
    <source>
        <dbReference type="Proteomes" id="UP000281553"/>
    </source>
</evidence>
<dbReference type="EMBL" id="UYRU01091712">
    <property type="protein sequence ID" value="VDN37789.1"/>
    <property type="molecule type" value="Genomic_DNA"/>
</dbReference>
<keyword evidence="2" id="KW-1185">Reference proteome</keyword>
<accession>A0A3P7RA69</accession>